<evidence type="ECO:0000313" key="2">
    <source>
        <dbReference type="Proteomes" id="UP000265520"/>
    </source>
</evidence>
<protein>
    <submittedName>
        <fullName evidence="1">Uncharacterized protein</fullName>
    </submittedName>
</protein>
<reference evidence="1 2" key="1">
    <citation type="journal article" date="2018" name="Front. Plant Sci.">
        <title>Red Clover (Trifolium pratense) and Zigzag Clover (T. medium) - A Picture of Genomic Similarities and Differences.</title>
        <authorList>
            <person name="Dluhosova J."/>
            <person name="Istvanek J."/>
            <person name="Nedelnik J."/>
            <person name="Repkova J."/>
        </authorList>
    </citation>
    <scope>NUCLEOTIDE SEQUENCE [LARGE SCALE GENOMIC DNA]</scope>
    <source>
        <strain evidence="2">cv. 10/8</strain>
        <tissue evidence="1">Leaf</tissue>
    </source>
</reference>
<dbReference type="AlphaFoldDB" id="A0A392W5A6"/>
<accession>A0A392W5A6</accession>
<feature type="non-terminal residue" evidence="1">
    <location>
        <position position="49"/>
    </location>
</feature>
<proteinExistence type="predicted"/>
<name>A0A392W5A6_9FABA</name>
<keyword evidence="2" id="KW-1185">Reference proteome</keyword>
<evidence type="ECO:0000313" key="1">
    <source>
        <dbReference type="EMBL" id="MCI94929.1"/>
    </source>
</evidence>
<organism evidence="1 2">
    <name type="scientific">Trifolium medium</name>
    <dbReference type="NCBI Taxonomy" id="97028"/>
    <lineage>
        <taxon>Eukaryota</taxon>
        <taxon>Viridiplantae</taxon>
        <taxon>Streptophyta</taxon>
        <taxon>Embryophyta</taxon>
        <taxon>Tracheophyta</taxon>
        <taxon>Spermatophyta</taxon>
        <taxon>Magnoliopsida</taxon>
        <taxon>eudicotyledons</taxon>
        <taxon>Gunneridae</taxon>
        <taxon>Pentapetalae</taxon>
        <taxon>rosids</taxon>
        <taxon>fabids</taxon>
        <taxon>Fabales</taxon>
        <taxon>Fabaceae</taxon>
        <taxon>Papilionoideae</taxon>
        <taxon>50 kb inversion clade</taxon>
        <taxon>NPAAA clade</taxon>
        <taxon>Hologalegina</taxon>
        <taxon>IRL clade</taxon>
        <taxon>Trifolieae</taxon>
        <taxon>Trifolium</taxon>
    </lineage>
</organism>
<dbReference type="Proteomes" id="UP000265520">
    <property type="component" value="Unassembled WGS sequence"/>
</dbReference>
<dbReference type="EMBL" id="LXQA011370620">
    <property type="protein sequence ID" value="MCI94929.1"/>
    <property type="molecule type" value="Genomic_DNA"/>
</dbReference>
<sequence length="49" mass="5599">MLVVLVEQQARNDVRDTFQICQDVRAELERSLEAGEVVPGTPMFDTVHR</sequence>
<comment type="caution">
    <text evidence="1">The sequence shown here is derived from an EMBL/GenBank/DDBJ whole genome shotgun (WGS) entry which is preliminary data.</text>
</comment>